<evidence type="ECO:0000313" key="6">
    <source>
        <dbReference type="EMBL" id="KLJ09578.1"/>
    </source>
</evidence>
<keyword evidence="1" id="KW-0479">Metal-binding</keyword>
<dbReference type="InterPro" id="IPR026992">
    <property type="entry name" value="DIOX_N"/>
</dbReference>
<evidence type="ECO:0000313" key="7">
    <source>
        <dbReference type="Proteomes" id="UP000053573"/>
    </source>
</evidence>
<dbReference type="GO" id="GO:0016491">
    <property type="term" value="F:oxidoreductase activity"/>
    <property type="evidence" value="ECO:0007669"/>
    <property type="project" value="UniProtKB-KW"/>
</dbReference>
<proteinExistence type="predicted"/>
<evidence type="ECO:0000256" key="1">
    <source>
        <dbReference type="ARBA" id="ARBA00022723"/>
    </source>
</evidence>
<evidence type="ECO:0000259" key="5">
    <source>
        <dbReference type="Pfam" id="PF14226"/>
    </source>
</evidence>
<name>A0A0H1BEL8_9EURO</name>
<accession>A0A0H1BEL8</accession>
<dbReference type="OrthoDB" id="288590at2759"/>
<reference evidence="7" key="1">
    <citation type="journal article" date="2015" name="PLoS Genet.">
        <title>The dynamic genome and transcriptome of the human fungal pathogen Blastomyces and close relative Emmonsia.</title>
        <authorList>
            <person name="Munoz J.F."/>
            <person name="Gauthier G.M."/>
            <person name="Desjardins C.A."/>
            <person name="Gallo J.E."/>
            <person name="Holder J."/>
            <person name="Sullivan T.D."/>
            <person name="Marty A.J."/>
            <person name="Carmen J.C."/>
            <person name="Chen Z."/>
            <person name="Ding L."/>
            <person name="Gujja S."/>
            <person name="Magrini V."/>
            <person name="Misas E."/>
            <person name="Mitreva M."/>
            <person name="Priest M."/>
            <person name="Saif S."/>
            <person name="Whiston E.A."/>
            <person name="Young S."/>
            <person name="Zeng Q."/>
            <person name="Goldman W.E."/>
            <person name="Mardis E.R."/>
            <person name="Taylor J.W."/>
            <person name="McEwen J.G."/>
            <person name="Clay O.K."/>
            <person name="Klein B.S."/>
            <person name="Cuomo C.A."/>
        </authorList>
    </citation>
    <scope>NUCLEOTIDE SEQUENCE [LARGE SCALE GENOMIC DNA]</scope>
    <source>
        <strain evidence="7">UAMH 139</strain>
    </source>
</reference>
<dbReference type="EMBL" id="LDEV01002323">
    <property type="protein sequence ID" value="KLJ09578.1"/>
    <property type="molecule type" value="Genomic_DNA"/>
</dbReference>
<dbReference type="Pfam" id="PF14226">
    <property type="entry name" value="DIOX_N"/>
    <property type="match status" value="1"/>
</dbReference>
<dbReference type="STRING" id="2060906.A0A0H1BEL8"/>
<dbReference type="InterPro" id="IPR027443">
    <property type="entry name" value="IPNS-like_sf"/>
</dbReference>
<comment type="caution">
    <text evidence="6">The sequence shown here is derived from an EMBL/GenBank/DDBJ whole genome shotgun (WGS) entry which is preliminary data.</text>
</comment>
<dbReference type="AlphaFoldDB" id="A0A0H1BEL8"/>
<dbReference type="SUPFAM" id="SSF51197">
    <property type="entry name" value="Clavaminate synthase-like"/>
    <property type="match status" value="1"/>
</dbReference>
<keyword evidence="7" id="KW-1185">Reference proteome</keyword>
<protein>
    <recommendedName>
        <fullName evidence="5">Non-haem dioxygenase N-terminal domain-containing protein</fullName>
    </recommendedName>
</protein>
<dbReference type="PANTHER" id="PTHR10209:SF881">
    <property type="entry name" value="FI07970P-RELATED"/>
    <property type="match status" value="1"/>
</dbReference>
<evidence type="ECO:0000256" key="4">
    <source>
        <dbReference type="SAM" id="MobiDB-lite"/>
    </source>
</evidence>
<feature type="region of interest" description="Disordered" evidence="4">
    <location>
        <begin position="1"/>
        <end position="39"/>
    </location>
</feature>
<feature type="domain" description="Non-haem dioxygenase N-terminal" evidence="5">
    <location>
        <begin position="25"/>
        <end position="108"/>
    </location>
</feature>
<dbReference type="Proteomes" id="UP000053573">
    <property type="component" value="Unassembled WGS sequence"/>
</dbReference>
<evidence type="ECO:0000256" key="2">
    <source>
        <dbReference type="ARBA" id="ARBA00023002"/>
    </source>
</evidence>
<dbReference type="GO" id="GO:0046872">
    <property type="term" value="F:metal ion binding"/>
    <property type="evidence" value="ECO:0007669"/>
    <property type="project" value="UniProtKB-KW"/>
</dbReference>
<dbReference type="PANTHER" id="PTHR10209">
    <property type="entry name" value="OXIDOREDUCTASE, 2OG-FE II OXYGENASE FAMILY PROTEIN"/>
    <property type="match status" value="1"/>
</dbReference>
<sequence>MDSENMQQQQQASESSETKESSAHIPVVDFSDWTTESPPEKRMKVAKEIVSACQNVGFAYIINHAIPAERLAEAFAWSKKFFDLSPEQKLQAPHPDGSSIHRGYSWPGVIRPCQS</sequence>
<evidence type="ECO:0000256" key="3">
    <source>
        <dbReference type="ARBA" id="ARBA00023004"/>
    </source>
</evidence>
<keyword evidence="3" id="KW-0408">Iron</keyword>
<organism evidence="6 7">
    <name type="scientific">Blastomyces silverae</name>
    <dbReference type="NCBI Taxonomy" id="2060906"/>
    <lineage>
        <taxon>Eukaryota</taxon>
        <taxon>Fungi</taxon>
        <taxon>Dikarya</taxon>
        <taxon>Ascomycota</taxon>
        <taxon>Pezizomycotina</taxon>
        <taxon>Eurotiomycetes</taxon>
        <taxon>Eurotiomycetidae</taxon>
        <taxon>Onygenales</taxon>
        <taxon>Ajellomycetaceae</taxon>
        <taxon>Blastomyces</taxon>
    </lineage>
</organism>
<feature type="compositionally biased region" description="Low complexity" evidence="4">
    <location>
        <begin position="1"/>
        <end position="15"/>
    </location>
</feature>
<keyword evidence="2" id="KW-0560">Oxidoreductase</keyword>
<gene>
    <name evidence="6" type="ORF">EMPG_15021</name>
</gene>
<dbReference type="Gene3D" id="2.60.120.330">
    <property type="entry name" value="B-lactam Antibiotic, Isopenicillin N Synthase, Chain"/>
    <property type="match status" value="1"/>
</dbReference>